<gene>
    <name evidence="2" type="ORF">K444DRAFT_614562</name>
</gene>
<sequence>MAPMSPELPPQEASCSSRAVSPETLSQRQASSRSVSPELASSSLPISQLPESVKQFFMSVPTDGFPTPKKQKSQPWKKVWKGPQEPTDDGKLLVACPSICTYGSNNLGGL</sequence>
<accession>A0A2J6T5L9</accession>
<organism evidence="2 3">
    <name type="scientific">Hyaloscypha bicolor E</name>
    <dbReference type="NCBI Taxonomy" id="1095630"/>
    <lineage>
        <taxon>Eukaryota</taxon>
        <taxon>Fungi</taxon>
        <taxon>Dikarya</taxon>
        <taxon>Ascomycota</taxon>
        <taxon>Pezizomycotina</taxon>
        <taxon>Leotiomycetes</taxon>
        <taxon>Helotiales</taxon>
        <taxon>Hyaloscyphaceae</taxon>
        <taxon>Hyaloscypha</taxon>
        <taxon>Hyaloscypha bicolor</taxon>
    </lineage>
</organism>
<evidence type="ECO:0000313" key="2">
    <source>
        <dbReference type="EMBL" id="PMD58308.1"/>
    </source>
</evidence>
<dbReference type="RefSeq" id="XP_024735212.1">
    <property type="nucleotide sequence ID" value="XM_024880551.1"/>
</dbReference>
<protein>
    <submittedName>
        <fullName evidence="2">Uncharacterized protein</fullName>
    </submittedName>
</protein>
<feature type="region of interest" description="Disordered" evidence="1">
    <location>
        <begin position="59"/>
        <end position="88"/>
    </location>
</feature>
<name>A0A2J6T5L9_9HELO</name>
<feature type="compositionally biased region" description="Polar residues" evidence="1">
    <location>
        <begin position="13"/>
        <end position="46"/>
    </location>
</feature>
<proteinExistence type="predicted"/>
<feature type="region of interest" description="Disordered" evidence="1">
    <location>
        <begin position="1"/>
        <end position="46"/>
    </location>
</feature>
<dbReference type="GeneID" id="36588628"/>
<evidence type="ECO:0000313" key="3">
    <source>
        <dbReference type="Proteomes" id="UP000235371"/>
    </source>
</evidence>
<dbReference type="EMBL" id="KZ613828">
    <property type="protein sequence ID" value="PMD58308.1"/>
    <property type="molecule type" value="Genomic_DNA"/>
</dbReference>
<dbReference type="InParanoid" id="A0A2J6T5L9"/>
<keyword evidence="3" id="KW-1185">Reference proteome</keyword>
<dbReference type="AlphaFoldDB" id="A0A2J6T5L9"/>
<evidence type="ECO:0000256" key="1">
    <source>
        <dbReference type="SAM" id="MobiDB-lite"/>
    </source>
</evidence>
<reference evidence="2 3" key="1">
    <citation type="submission" date="2016-04" db="EMBL/GenBank/DDBJ databases">
        <title>A degradative enzymes factory behind the ericoid mycorrhizal symbiosis.</title>
        <authorList>
            <consortium name="DOE Joint Genome Institute"/>
            <person name="Martino E."/>
            <person name="Morin E."/>
            <person name="Grelet G."/>
            <person name="Kuo A."/>
            <person name="Kohler A."/>
            <person name="Daghino S."/>
            <person name="Barry K."/>
            <person name="Choi C."/>
            <person name="Cichocki N."/>
            <person name="Clum A."/>
            <person name="Copeland A."/>
            <person name="Hainaut M."/>
            <person name="Haridas S."/>
            <person name="Labutti K."/>
            <person name="Lindquist E."/>
            <person name="Lipzen A."/>
            <person name="Khouja H.-R."/>
            <person name="Murat C."/>
            <person name="Ohm R."/>
            <person name="Olson A."/>
            <person name="Spatafora J."/>
            <person name="Veneault-Fourrey C."/>
            <person name="Henrissat B."/>
            <person name="Grigoriev I."/>
            <person name="Martin F."/>
            <person name="Perotto S."/>
        </authorList>
    </citation>
    <scope>NUCLEOTIDE SEQUENCE [LARGE SCALE GENOMIC DNA]</scope>
    <source>
        <strain evidence="2 3">E</strain>
    </source>
</reference>
<dbReference type="OrthoDB" id="5416807at2759"/>
<dbReference type="Proteomes" id="UP000235371">
    <property type="component" value="Unassembled WGS sequence"/>
</dbReference>